<keyword evidence="5" id="KW-1185">Reference proteome</keyword>
<reference evidence="4 5" key="1">
    <citation type="submission" date="2017-11" db="EMBL/GenBank/DDBJ databases">
        <title>The genome of Rhizophagus clarus HR1 reveals common genetic basis of auxotrophy among arbuscular mycorrhizal fungi.</title>
        <authorList>
            <person name="Kobayashi Y."/>
        </authorList>
    </citation>
    <scope>NUCLEOTIDE SEQUENCE [LARGE SCALE GENOMIC DNA]</scope>
    <source>
        <strain evidence="4 5">HR1</strain>
    </source>
</reference>
<dbReference type="Pfam" id="PF07534">
    <property type="entry name" value="TLD"/>
    <property type="match status" value="1"/>
</dbReference>
<evidence type="ECO:0000313" key="5">
    <source>
        <dbReference type="Proteomes" id="UP000247702"/>
    </source>
</evidence>
<evidence type="ECO:0000256" key="1">
    <source>
        <dbReference type="SAM" id="Phobius"/>
    </source>
</evidence>
<dbReference type="EMBL" id="BEXD01002902">
    <property type="protein sequence ID" value="GBB99737.1"/>
    <property type="molecule type" value="Genomic_DNA"/>
</dbReference>
<name>A0A2Z6RBB5_9GLOM</name>
<dbReference type="PROSITE" id="PS50097">
    <property type="entry name" value="BTB"/>
    <property type="match status" value="1"/>
</dbReference>
<dbReference type="PANTHER" id="PTHR24410:SF23">
    <property type="entry name" value="BTB DOMAIN-CONTAINING PROTEIN-RELATED"/>
    <property type="match status" value="1"/>
</dbReference>
<dbReference type="Gene3D" id="3.30.710.10">
    <property type="entry name" value="Potassium Channel Kv1.1, Chain A"/>
    <property type="match status" value="1"/>
</dbReference>
<dbReference type="PROSITE" id="PS51886">
    <property type="entry name" value="TLDC"/>
    <property type="match status" value="1"/>
</dbReference>
<gene>
    <name evidence="4" type="ORF">RclHR1_03610013</name>
</gene>
<dbReference type="InterPro" id="IPR000210">
    <property type="entry name" value="BTB/POZ_dom"/>
</dbReference>
<organism evidence="4 5">
    <name type="scientific">Rhizophagus clarus</name>
    <dbReference type="NCBI Taxonomy" id="94130"/>
    <lineage>
        <taxon>Eukaryota</taxon>
        <taxon>Fungi</taxon>
        <taxon>Fungi incertae sedis</taxon>
        <taxon>Mucoromycota</taxon>
        <taxon>Glomeromycotina</taxon>
        <taxon>Glomeromycetes</taxon>
        <taxon>Glomerales</taxon>
        <taxon>Glomeraceae</taxon>
        <taxon>Rhizophagus</taxon>
    </lineage>
</organism>
<dbReference type="Pfam" id="PF00651">
    <property type="entry name" value="BTB"/>
    <property type="match status" value="1"/>
</dbReference>
<dbReference type="AlphaFoldDB" id="A0A2Z6RBB5"/>
<dbReference type="InterPro" id="IPR051481">
    <property type="entry name" value="BTB-POZ/Galectin-3-binding"/>
</dbReference>
<sequence>MTPDELLDDFEKLLSSGNNYDVIIKAGKNENVRSFYTHSLILSTRSTYFKAALSKSWARKKYGIIVFNKPNINPKIMELILKYIYTGTIELDKQKELDILKYFVASDEICSVKLNDYIKSYIIEKQEKFLNEDPAEVLRTIFHYESLTSLTNFYLKLVCNNPEVLFESSTFLTIDKSILMLIIQRNDLYMNEYNIWEYILKWGIAQMSKCTNINDLSNWIEEDFIELGEILHDFIPLVRWNQVSPKSFHQKISPFKRIFSENIYDEIIGHYLDPDSLPKSLFLSQQRNPSFKIINKKHFSIITSWIDKEKEYYDIKNIPYSLELLYSATRDGFEITEFHKLYNDKESTLIVTKIKDTGRLIGGYNIKSHAMSDNSFLFSFANQDDLNSHTIARYSTNLTDSISTHDPSFINLFDLIIKDNTLECNSTRTFPGIESFINVDQKFLIEDYEIYKIIKLNKFVLQGFNRILIIIFQKERIYSIMEFVSQEYNRILFPKERINSIIGIGVLAIFMSTSDRMSALEWTTLSKISQNIPLSFFGTGGQPALTGIKLWNIGSCKRNVLYLLIGICPIILYGSSAIAPLGIHTCIMSNTNSIDINDVSPDPLLSSAVNNTFSSKELSQIRLCGVFEIKTCPGGMNDKLHVDDTYLADFNRSYNHDNGGLLMNRAIGPKQKVGEKYNWSVKGMWLQPHVVCKSTNFTQVTNKNGTSTFQAKLYIKNTDIYPSDILPIGDRDQKTDLSFRSFRYSEYIKLAIMKKFNMTNNGDYLESTTSYEILLSPETIDIYSLPDLPKLLPNGDDDLAIDISCAGYGGADSVADNIVGVKCWKLLGPPKLTARGIEQILYGCTSMIEASVSTIELQSNATGGINIVNRQTIPAQWYIEKRSAFLSGTGPDAQGVSAIGASSKIMSDLRNEVDGYYGDGTGSLALLNQWKEEGITEEGLSHMFQRQWTDIMVNMLTPNNDAEIIDQIQIFTDKTCYDLRYATQYFIAIIGLITIILVSIINVKRTRSLTTVKHIVQQIDLGRVILNLQGRAEAGTANNSEWLIIDGKKLISMIEASIMNEEFNDSFTKII</sequence>
<keyword evidence="1" id="KW-1133">Transmembrane helix</keyword>
<keyword evidence="1" id="KW-0812">Transmembrane</keyword>
<dbReference type="InterPro" id="IPR006571">
    <property type="entry name" value="TLDc_dom"/>
</dbReference>
<dbReference type="CDD" id="cd18186">
    <property type="entry name" value="BTB_POZ_ZBTB_KLHL-like"/>
    <property type="match status" value="1"/>
</dbReference>
<evidence type="ECO:0000313" key="4">
    <source>
        <dbReference type="EMBL" id="GBB99737.1"/>
    </source>
</evidence>
<keyword evidence="1" id="KW-0472">Membrane</keyword>
<evidence type="ECO:0000259" key="2">
    <source>
        <dbReference type="PROSITE" id="PS50097"/>
    </source>
</evidence>
<dbReference type="InterPro" id="IPR011333">
    <property type="entry name" value="SKP1/BTB/POZ_sf"/>
</dbReference>
<dbReference type="SUPFAM" id="SSF54695">
    <property type="entry name" value="POZ domain"/>
    <property type="match status" value="1"/>
</dbReference>
<feature type="domain" description="BTB" evidence="2">
    <location>
        <begin position="20"/>
        <end position="93"/>
    </location>
</feature>
<comment type="caution">
    <text evidence="4">The sequence shown here is derived from an EMBL/GenBank/DDBJ whole genome shotgun (WGS) entry which is preliminary data.</text>
</comment>
<dbReference type="PANTHER" id="PTHR24410">
    <property type="entry name" value="HL07962P-RELATED"/>
    <property type="match status" value="1"/>
</dbReference>
<dbReference type="Proteomes" id="UP000247702">
    <property type="component" value="Unassembled WGS sequence"/>
</dbReference>
<feature type="domain" description="TLDc" evidence="3">
    <location>
        <begin position="292"/>
        <end position="454"/>
    </location>
</feature>
<feature type="transmembrane region" description="Helical" evidence="1">
    <location>
        <begin position="985"/>
        <end position="1003"/>
    </location>
</feature>
<dbReference type="SMART" id="SM00225">
    <property type="entry name" value="BTB"/>
    <property type="match status" value="1"/>
</dbReference>
<accession>A0A2Z6RBB5</accession>
<dbReference type="Gene3D" id="1.25.40.420">
    <property type="match status" value="1"/>
</dbReference>
<evidence type="ECO:0000259" key="3">
    <source>
        <dbReference type="PROSITE" id="PS51886"/>
    </source>
</evidence>
<proteinExistence type="predicted"/>
<protein>
    <recommendedName>
        <fullName evidence="6">BTB domain-containing protein</fullName>
    </recommendedName>
</protein>
<evidence type="ECO:0008006" key="6">
    <source>
        <dbReference type="Google" id="ProtNLM"/>
    </source>
</evidence>